<feature type="domain" description="NodB homology" evidence="2">
    <location>
        <begin position="37"/>
        <end position="224"/>
    </location>
</feature>
<dbReference type="GO" id="GO:0045493">
    <property type="term" value="P:xylan catabolic process"/>
    <property type="evidence" value="ECO:0007669"/>
    <property type="project" value="UniProtKB-KW"/>
</dbReference>
<organism evidence="3 4">
    <name type="scientific">Clostridium disporicum</name>
    <dbReference type="NCBI Taxonomy" id="84024"/>
    <lineage>
        <taxon>Bacteria</taxon>
        <taxon>Bacillati</taxon>
        <taxon>Bacillota</taxon>
        <taxon>Clostridia</taxon>
        <taxon>Eubacteriales</taxon>
        <taxon>Clostridiaceae</taxon>
        <taxon>Clostridium</taxon>
    </lineage>
</organism>
<dbReference type="EMBL" id="CYZV01000053">
    <property type="protein sequence ID" value="CUO79076.1"/>
    <property type="molecule type" value="Genomic_DNA"/>
</dbReference>
<keyword evidence="3" id="KW-0378">Hydrolase</keyword>
<dbReference type="GO" id="GO:0016798">
    <property type="term" value="F:hydrolase activity, acting on glycosyl bonds"/>
    <property type="evidence" value="ECO:0007669"/>
    <property type="project" value="UniProtKB-KW"/>
</dbReference>
<sequence>MMKKLSNLTLFILIALLLFPQITAYCDDDNKECNKKKVVYLTFDDAPGGEVTIKTLDVLKEENVPATFFIIGNQIKGQEDIILRMKEEGHSIGLHSFTHERNKLYSSCDGFISEMKRVQNALYDVTGENYCILRFPYGTNNSTYRISNEMVNAVHSNGFKIYDWTQDTLDGANPNSSPDTILNRSISTKDSVVVLMHNAYANKNTAIAIKGIIKYYKSQGYTFEKITVDTPEIYHVLKK</sequence>
<keyword evidence="3" id="KW-0624">Polysaccharide degradation</keyword>
<name>A0A174HZJ6_9CLOT</name>
<dbReference type="Pfam" id="PF01522">
    <property type="entry name" value="Polysacc_deac_1"/>
    <property type="match status" value="1"/>
</dbReference>
<keyword evidence="3" id="KW-0326">Glycosidase</keyword>
<dbReference type="Proteomes" id="UP000095558">
    <property type="component" value="Unassembled WGS sequence"/>
</dbReference>
<dbReference type="PROSITE" id="PS51677">
    <property type="entry name" value="NODB"/>
    <property type="match status" value="1"/>
</dbReference>
<accession>A0A174HZJ6</accession>
<dbReference type="PANTHER" id="PTHR10587:SF125">
    <property type="entry name" value="POLYSACCHARIDE DEACETYLASE YHEN-RELATED"/>
    <property type="match status" value="1"/>
</dbReference>
<dbReference type="AlphaFoldDB" id="A0A174HZJ6"/>
<dbReference type="CDD" id="cd10944">
    <property type="entry name" value="CE4_SmPgdA_like"/>
    <property type="match status" value="1"/>
</dbReference>
<dbReference type="Gene3D" id="3.20.20.370">
    <property type="entry name" value="Glycoside hydrolase/deacetylase"/>
    <property type="match status" value="1"/>
</dbReference>
<keyword evidence="1" id="KW-0732">Signal</keyword>
<evidence type="ECO:0000313" key="3">
    <source>
        <dbReference type="EMBL" id="CUO79076.1"/>
    </source>
</evidence>
<dbReference type="RefSeq" id="WP_055277875.1">
    <property type="nucleotide sequence ID" value="NZ_CYZV01000053.1"/>
</dbReference>
<dbReference type="OrthoDB" id="258610at2"/>
<proteinExistence type="predicted"/>
<gene>
    <name evidence="3" type="primary">pdaA_4</name>
    <name evidence="3" type="ORF">ERS852470_03376</name>
</gene>
<dbReference type="InterPro" id="IPR011330">
    <property type="entry name" value="Glyco_hydro/deAcase_b/a-brl"/>
</dbReference>
<feature type="chain" id="PRO_5039026392" evidence="1">
    <location>
        <begin position="25"/>
        <end position="239"/>
    </location>
</feature>
<dbReference type="InterPro" id="IPR050248">
    <property type="entry name" value="Polysacc_deacetylase_ArnD"/>
</dbReference>
<evidence type="ECO:0000313" key="4">
    <source>
        <dbReference type="Proteomes" id="UP000095558"/>
    </source>
</evidence>
<evidence type="ECO:0000259" key="2">
    <source>
        <dbReference type="PROSITE" id="PS51677"/>
    </source>
</evidence>
<dbReference type="SUPFAM" id="SSF88713">
    <property type="entry name" value="Glycoside hydrolase/deacetylase"/>
    <property type="match status" value="1"/>
</dbReference>
<protein>
    <submittedName>
        <fullName evidence="3">Putative xylanase/chitin deacetylase</fullName>
        <ecNumber evidence="3">3.-.-.-</ecNumber>
    </submittedName>
</protein>
<evidence type="ECO:0000256" key="1">
    <source>
        <dbReference type="SAM" id="SignalP"/>
    </source>
</evidence>
<feature type="signal peptide" evidence="1">
    <location>
        <begin position="1"/>
        <end position="24"/>
    </location>
</feature>
<dbReference type="GO" id="GO:0016810">
    <property type="term" value="F:hydrolase activity, acting on carbon-nitrogen (but not peptide) bonds"/>
    <property type="evidence" value="ECO:0007669"/>
    <property type="project" value="InterPro"/>
</dbReference>
<dbReference type="EC" id="3.-.-.-" evidence="3"/>
<keyword evidence="3" id="KW-0858">Xylan degradation</keyword>
<keyword evidence="3" id="KW-0119">Carbohydrate metabolism</keyword>
<dbReference type="PANTHER" id="PTHR10587">
    <property type="entry name" value="GLYCOSYL TRANSFERASE-RELATED"/>
    <property type="match status" value="1"/>
</dbReference>
<reference evidence="3 4" key="1">
    <citation type="submission" date="2015-09" db="EMBL/GenBank/DDBJ databases">
        <authorList>
            <consortium name="Pathogen Informatics"/>
        </authorList>
    </citation>
    <scope>NUCLEOTIDE SEQUENCE [LARGE SCALE GENOMIC DNA]</scope>
    <source>
        <strain evidence="3 4">2789STDY5834855</strain>
    </source>
</reference>
<dbReference type="InterPro" id="IPR002509">
    <property type="entry name" value="NODB_dom"/>
</dbReference>